<evidence type="ECO:0000313" key="1">
    <source>
        <dbReference type="EMBL" id="MEF7612879.1"/>
    </source>
</evidence>
<comment type="caution">
    <text evidence="1">The sequence shown here is derived from an EMBL/GenBank/DDBJ whole genome shotgun (WGS) entry which is preliminary data.</text>
</comment>
<name>A0AAW9Q0K8_9BURK</name>
<organism evidence="1 2">
    <name type="scientific">Aquincola agrisoli</name>
    <dbReference type="NCBI Taxonomy" id="3119538"/>
    <lineage>
        <taxon>Bacteria</taxon>
        <taxon>Pseudomonadati</taxon>
        <taxon>Pseudomonadota</taxon>
        <taxon>Betaproteobacteria</taxon>
        <taxon>Burkholderiales</taxon>
        <taxon>Sphaerotilaceae</taxon>
        <taxon>Aquincola</taxon>
    </lineage>
</organism>
<proteinExistence type="predicted"/>
<dbReference type="InterPro" id="IPR036913">
    <property type="entry name" value="YegP-like_sf"/>
</dbReference>
<dbReference type="Proteomes" id="UP001336250">
    <property type="component" value="Unassembled WGS sequence"/>
</dbReference>
<keyword evidence="2" id="KW-1185">Reference proteome</keyword>
<evidence type="ECO:0008006" key="3">
    <source>
        <dbReference type="Google" id="ProtNLM"/>
    </source>
</evidence>
<evidence type="ECO:0000313" key="2">
    <source>
        <dbReference type="Proteomes" id="UP001336250"/>
    </source>
</evidence>
<dbReference type="SUPFAM" id="SSF160113">
    <property type="entry name" value="YegP-like"/>
    <property type="match status" value="1"/>
</dbReference>
<sequence>MPSKFLVTRRPADSYVYALTARNGETILHSDAGHGSVESATSSIERLREAVARPEAIEVRRSLGGHWYFLVRDGEHVLGRSRPYPWRSRLDKAMVAVRQCAPASRIEVDPLD</sequence>
<accession>A0AAW9Q0K8</accession>
<dbReference type="EMBL" id="JAZIBG010000009">
    <property type="protein sequence ID" value="MEF7612879.1"/>
    <property type="molecule type" value="Genomic_DNA"/>
</dbReference>
<dbReference type="RefSeq" id="WP_332287778.1">
    <property type="nucleotide sequence ID" value="NZ_JAZIBG010000009.1"/>
</dbReference>
<reference evidence="1 2" key="1">
    <citation type="submission" date="2024-02" db="EMBL/GenBank/DDBJ databases">
        <title>Genome sequence of Aquincola sp. MAHUQ-54.</title>
        <authorList>
            <person name="Huq M.A."/>
        </authorList>
    </citation>
    <scope>NUCLEOTIDE SEQUENCE [LARGE SCALE GENOMIC DNA]</scope>
    <source>
        <strain evidence="1 2">MAHUQ-54</strain>
    </source>
</reference>
<gene>
    <name evidence="1" type="ORF">V4F39_03080</name>
</gene>
<dbReference type="Gene3D" id="2.30.29.80">
    <property type="match status" value="1"/>
</dbReference>
<protein>
    <recommendedName>
        <fullName evidence="3">DUF1508 domain-containing protein</fullName>
    </recommendedName>
</protein>
<dbReference type="AlphaFoldDB" id="A0AAW9Q0K8"/>